<dbReference type="Proteomes" id="UP000614216">
    <property type="component" value="Unassembled WGS sequence"/>
</dbReference>
<dbReference type="InterPro" id="IPR006016">
    <property type="entry name" value="UspA"/>
</dbReference>
<evidence type="ECO:0000259" key="2">
    <source>
        <dbReference type="Pfam" id="PF00582"/>
    </source>
</evidence>
<gene>
    <name evidence="3" type="ORF">JMN32_09715</name>
</gene>
<dbReference type="PRINTS" id="PR01438">
    <property type="entry name" value="UNVRSLSTRESS"/>
</dbReference>
<reference evidence="3" key="1">
    <citation type="submission" date="2021-01" db="EMBL/GenBank/DDBJ databases">
        <title>Fulvivirga kasyanovii gen. nov., sp nov., a novel member of the phylum Bacteroidetes isolated from seawater in a mussel farm.</title>
        <authorList>
            <person name="Zhao L.-H."/>
            <person name="Wang Z.-J."/>
        </authorList>
    </citation>
    <scope>NUCLEOTIDE SEQUENCE</scope>
    <source>
        <strain evidence="3">29W222</strain>
    </source>
</reference>
<feature type="domain" description="UspA" evidence="2">
    <location>
        <begin position="53"/>
        <end position="121"/>
    </location>
</feature>
<dbReference type="InterPro" id="IPR014729">
    <property type="entry name" value="Rossmann-like_a/b/a_fold"/>
</dbReference>
<sequence>MFQKIAIAIAFSPRLQTLLAEAKRTQELFNAELLLIHVGTHTDKDDQFMKENLKQAGLNNGRVHVVWESGNPATEILASCRREKVDLLVAGALKKEDFITYYLGSVARKILRKADCSVLMITEPSAESDPFEKIVVHAENSPYAIDAIRAGVYIGKSQKAKQLHIVREIKLYGLAMSVSGELTEEELSETRRNMVNDEIRNVEKILENMDTEGLKINIKVMSGKSGFELAKFCSRVDADLLVVGSPHRKLGIFDRMFPHDLEYIFADLPCDLLILHPRKK</sequence>
<dbReference type="CDD" id="cd00293">
    <property type="entry name" value="USP-like"/>
    <property type="match status" value="1"/>
</dbReference>
<dbReference type="Pfam" id="PF00582">
    <property type="entry name" value="Usp"/>
    <property type="match status" value="2"/>
</dbReference>
<comment type="caution">
    <text evidence="3">The sequence shown here is derived from an EMBL/GenBank/DDBJ whole genome shotgun (WGS) entry which is preliminary data.</text>
</comment>
<evidence type="ECO:0000313" key="4">
    <source>
        <dbReference type="Proteomes" id="UP000614216"/>
    </source>
</evidence>
<dbReference type="PANTHER" id="PTHR46268:SF6">
    <property type="entry name" value="UNIVERSAL STRESS PROTEIN UP12"/>
    <property type="match status" value="1"/>
</dbReference>
<dbReference type="SUPFAM" id="SSF52402">
    <property type="entry name" value="Adenine nucleotide alpha hydrolases-like"/>
    <property type="match status" value="2"/>
</dbReference>
<keyword evidence="4" id="KW-1185">Reference proteome</keyword>
<organism evidence="3 4">
    <name type="scientific">Fulvivirga marina</name>
    <dbReference type="NCBI Taxonomy" id="2494733"/>
    <lineage>
        <taxon>Bacteria</taxon>
        <taxon>Pseudomonadati</taxon>
        <taxon>Bacteroidota</taxon>
        <taxon>Cytophagia</taxon>
        <taxon>Cytophagales</taxon>
        <taxon>Fulvivirgaceae</taxon>
        <taxon>Fulvivirga</taxon>
    </lineage>
</organism>
<dbReference type="AlphaFoldDB" id="A0A937FX14"/>
<feature type="domain" description="UspA" evidence="2">
    <location>
        <begin position="131"/>
        <end position="275"/>
    </location>
</feature>
<dbReference type="PANTHER" id="PTHR46268">
    <property type="entry name" value="STRESS RESPONSE PROTEIN NHAX"/>
    <property type="match status" value="1"/>
</dbReference>
<accession>A0A937FX14</accession>
<evidence type="ECO:0000313" key="3">
    <source>
        <dbReference type="EMBL" id="MBL6446587.1"/>
    </source>
</evidence>
<dbReference type="Gene3D" id="3.40.50.620">
    <property type="entry name" value="HUPs"/>
    <property type="match status" value="2"/>
</dbReference>
<dbReference type="InterPro" id="IPR006015">
    <property type="entry name" value="Universal_stress_UspA"/>
</dbReference>
<name>A0A937FX14_9BACT</name>
<proteinExistence type="inferred from homology"/>
<evidence type="ECO:0000256" key="1">
    <source>
        <dbReference type="ARBA" id="ARBA00008791"/>
    </source>
</evidence>
<dbReference type="EMBL" id="JAEUGD010000031">
    <property type="protein sequence ID" value="MBL6446587.1"/>
    <property type="molecule type" value="Genomic_DNA"/>
</dbReference>
<comment type="similarity">
    <text evidence="1">Belongs to the universal stress protein A family.</text>
</comment>
<dbReference type="RefSeq" id="WP_202856119.1">
    <property type="nucleotide sequence ID" value="NZ_JAEUGD010000031.1"/>
</dbReference>
<protein>
    <submittedName>
        <fullName evidence="3">Universal stress protein</fullName>
    </submittedName>
</protein>